<name>A0ABR4D0L1_9HELO</name>
<comment type="caution">
    <text evidence="1">The sequence shown here is derived from an EMBL/GenBank/DDBJ whole genome shotgun (WGS) entry which is preliminary data.</text>
</comment>
<reference evidence="1 2" key="1">
    <citation type="journal article" date="2024" name="Commun. Biol.">
        <title>Comparative genomic analysis of thermophilic fungi reveals convergent evolutionary adaptations and gene losses.</title>
        <authorList>
            <person name="Steindorff A.S."/>
            <person name="Aguilar-Pontes M.V."/>
            <person name="Robinson A.J."/>
            <person name="Andreopoulos B."/>
            <person name="LaButti K."/>
            <person name="Kuo A."/>
            <person name="Mondo S."/>
            <person name="Riley R."/>
            <person name="Otillar R."/>
            <person name="Haridas S."/>
            <person name="Lipzen A."/>
            <person name="Grimwood J."/>
            <person name="Schmutz J."/>
            <person name="Clum A."/>
            <person name="Reid I.D."/>
            <person name="Moisan M.C."/>
            <person name="Butler G."/>
            <person name="Nguyen T.T.M."/>
            <person name="Dewar K."/>
            <person name="Conant G."/>
            <person name="Drula E."/>
            <person name="Henrissat B."/>
            <person name="Hansel C."/>
            <person name="Singer S."/>
            <person name="Hutchinson M.I."/>
            <person name="de Vries R.P."/>
            <person name="Natvig D.O."/>
            <person name="Powell A.J."/>
            <person name="Tsang A."/>
            <person name="Grigoriev I.V."/>
        </authorList>
    </citation>
    <scope>NUCLEOTIDE SEQUENCE [LARGE SCALE GENOMIC DNA]</scope>
    <source>
        <strain evidence="1 2">CBS 494.80</strain>
    </source>
</reference>
<evidence type="ECO:0000313" key="2">
    <source>
        <dbReference type="Proteomes" id="UP001595075"/>
    </source>
</evidence>
<protein>
    <submittedName>
        <fullName evidence="1">Uncharacterized protein</fullName>
    </submittedName>
</protein>
<organism evidence="1 2">
    <name type="scientific">Oculimacula yallundae</name>
    <dbReference type="NCBI Taxonomy" id="86028"/>
    <lineage>
        <taxon>Eukaryota</taxon>
        <taxon>Fungi</taxon>
        <taxon>Dikarya</taxon>
        <taxon>Ascomycota</taxon>
        <taxon>Pezizomycotina</taxon>
        <taxon>Leotiomycetes</taxon>
        <taxon>Helotiales</taxon>
        <taxon>Ploettnerulaceae</taxon>
        <taxon>Oculimacula</taxon>
    </lineage>
</organism>
<sequence length="99" mass="11215">MSRNRSASNSSKDTDKSSRCHVFSVLSHAYKKAVDANACNLEDPFQNDCILFDQGNDKQVKRGENMPLLLFHNGLRIVKQGRHFKMQVPSQTWESCSAL</sequence>
<proteinExistence type="predicted"/>
<dbReference type="EMBL" id="JAZHXI010000001">
    <property type="protein sequence ID" value="KAL2075362.1"/>
    <property type="molecule type" value="Genomic_DNA"/>
</dbReference>
<gene>
    <name evidence="1" type="ORF">VTL71DRAFT_305</name>
</gene>
<keyword evidence="2" id="KW-1185">Reference proteome</keyword>
<dbReference type="Proteomes" id="UP001595075">
    <property type="component" value="Unassembled WGS sequence"/>
</dbReference>
<accession>A0ABR4D0L1</accession>
<evidence type="ECO:0000313" key="1">
    <source>
        <dbReference type="EMBL" id="KAL2075362.1"/>
    </source>
</evidence>